<dbReference type="PANTHER" id="PTHR30532">
    <property type="entry name" value="IRON III DICITRATE-BINDING PERIPLASMIC PROTEIN"/>
    <property type="match status" value="1"/>
</dbReference>
<proteinExistence type="inferred from homology"/>
<evidence type="ECO:0000256" key="2">
    <source>
        <dbReference type="ARBA" id="ARBA00008814"/>
    </source>
</evidence>
<keyword evidence="4" id="KW-0732">Signal</keyword>
<dbReference type="InterPro" id="IPR051313">
    <property type="entry name" value="Bact_iron-sidero_bind"/>
</dbReference>
<evidence type="ECO:0000256" key="3">
    <source>
        <dbReference type="ARBA" id="ARBA00022448"/>
    </source>
</evidence>
<evidence type="ECO:0000256" key="1">
    <source>
        <dbReference type="ARBA" id="ARBA00004193"/>
    </source>
</evidence>
<dbReference type="PANTHER" id="PTHR30532:SF28">
    <property type="entry name" value="PETROBACTIN-BINDING PROTEIN YCLQ"/>
    <property type="match status" value="1"/>
</dbReference>
<evidence type="ECO:0000313" key="6">
    <source>
        <dbReference type="EMBL" id="SFE94196.1"/>
    </source>
</evidence>
<dbReference type="EMBL" id="FONT01000006">
    <property type="protein sequence ID" value="SFE94196.1"/>
    <property type="molecule type" value="Genomic_DNA"/>
</dbReference>
<dbReference type="InterPro" id="IPR002491">
    <property type="entry name" value="ABC_transptr_periplasmic_BD"/>
</dbReference>
<dbReference type="GO" id="GO:1901678">
    <property type="term" value="P:iron coordination entity transport"/>
    <property type="evidence" value="ECO:0007669"/>
    <property type="project" value="UniProtKB-ARBA"/>
</dbReference>
<comment type="similarity">
    <text evidence="2">Belongs to the bacterial solute-binding protein 8 family.</text>
</comment>
<feature type="domain" description="Fe/B12 periplasmic-binding" evidence="5">
    <location>
        <begin position="59"/>
        <end position="317"/>
    </location>
</feature>
<dbReference type="CDD" id="cd01140">
    <property type="entry name" value="FatB"/>
    <property type="match status" value="1"/>
</dbReference>
<dbReference type="Proteomes" id="UP000199516">
    <property type="component" value="Unassembled WGS sequence"/>
</dbReference>
<evidence type="ECO:0000256" key="4">
    <source>
        <dbReference type="ARBA" id="ARBA00022729"/>
    </source>
</evidence>
<dbReference type="OrthoDB" id="63946at2"/>
<dbReference type="PROSITE" id="PS50983">
    <property type="entry name" value="FE_B12_PBP"/>
    <property type="match status" value="1"/>
</dbReference>
<name>A0A1I2ENX3_9BACI</name>
<accession>A0A1I2ENX3</accession>
<dbReference type="GO" id="GO:0030288">
    <property type="term" value="C:outer membrane-bounded periplasmic space"/>
    <property type="evidence" value="ECO:0007669"/>
    <property type="project" value="TreeGrafter"/>
</dbReference>
<dbReference type="RefSeq" id="WP_091662830.1">
    <property type="nucleotide sequence ID" value="NZ_FONT01000006.1"/>
</dbReference>
<dbReference type="InterPro" id="IPR033870">
    <property type="entry name" value="FatB"/>
</dbReference>
<organism evidence="6 7">
    <name type="scientific">Alteribacillus iranensis</name>
    <dbReference type="NCBI Taxonomy" id="930128"/>
    <lineage>
        <taxon>Bacteria</taxon>
        <taxon>Bacillati</taxon>
        <taxon>Bacillota</taxon>
        <taxon>Bacilli</taxon>
        <taxon>Bacillales</taxon>
        <taxon>Bacillaceae</taxon>
        <taxon>Alteribacillus</taxon>
    </lineage>
</organism>
<dbReference type="Gene3D" id="3.40.50.1980">
    <property type="entry name" value="Nitrogenase molybdenum iron protein domain"/>
    <property type="match status" value="2"/>
</dbReference>
<comment type="subcellular location">
    <subcellularLocation>
        <location evidence="1">Cell membrane</location>
        <topology evidence="1">Lipid-anchor</topology>
    </subcellularLocation>
</comment>
<keyword evidence="3" id="KW-0813">Transport</keyword>
<sequence>MKNFGFISSLLFVLGITAACGSGEEGSDSSSGQENNDTAEEIVVEHELGETAVEKNPESVVVFDFGSLDTLDTLGVEIDGLPKENIPSYLETYEGEEYENVGGVKEPDFEKIATMAPDLIVISGRQQESFEELSKIAPTIYLEVDTQNYMDSFKENVNTLATLFGKEKEAEEHVSSIEESVESLHQSVSSQEQEALITLANDGKVSAYGSGSRFGIIHDEFGFPESDENIEASTHGQSVSFEYIAQQDPDYLFVIDRGAVVGGETSAQQIVENDLTEKTQAYQNDNIVYLNPEYWYLASGGIQSVSEMVKEIESVIE</sequence>
<dbReference type="AlphaFoldDB" id="A0A1I2ENX3"/>
<evidence type="ECO:0000259" key="5">
    <source>
        <dbReference type="PROSITE" id="PS50983"/>
    </source>
</evidence>
<reference evidence="6 7" key="1">
    <citation type="submission" date="2016-10" db="EMBL/GenBank/DDBJ databases">
        <authorList>
            <person name="de Groot N.N."/>
        </authorList>
    </citation>
    <scope>NUCLEOTIDE SEQUENCE [LARGE SCALE GENOMIC DNA]</scope>
    <source>
        <strain evidence="6 7">DSM 23995</strain>
    </source>
</reference>
<gene>
    <name evidence="6" type="ORF">SAMN05192532_106124</name>
</gene>
<protein>
    <submittedName>
        <fullName evidence="6">Iron complex transport system substrate-binding protein</fullName>
    </submittedName>
</protein>
<evidence type="ECO:0000313" key="7">
    <source>
        <dbReference type="Proteomes" id="UP000199516"/>
    </source>
</evidence>
<dbReference type="STRING" id="930128.SAMN05192532_106124"/>
<dbReference type="GO" id="GO:0005886">
    <property type="term" value="C:plasma membrane"/>
    <property type="evidence" value="ECO:0007669"/>
    <property type="project" value="UniProtKB-SubCell"/>
</dbReference>
<keyword evidence="7" id="KW-1185">Reference proteome</keyword>
<dbReference type="PROSITE" id="PS51257">
    <property type="entry name" value="PROKAR_LIPOPROTEIN"/>
    <property type="match status" value="1"/>
</dbReference>
<dbReference type="Pfam" id="PF01497">
    <property type="entry name" value="Peripla_BP_2"/>
    <property type="match status" value="1"/>
</dbReference>
<dbReference type="SUPFAM" id="SSF53807">
    <property type="entry name" value="Helical backbone' metal receptor"/>
    <property type="match status" value="1"/>
</dbReference>